<name>A0A2S5B8V2_9BASI</name>
<feature type="region of interest" description="Disordered" evidence="2">
    <location>
        <begin position="1"/>
        <end position="96"/>
    </location>
</feature>
<dbReference type="GO" id="GO:0070131">
    <property type="term" value="P:positive regulation of mitochondrial translation"/>
    <property type="evidence" value="ECO:0007669"/>
    <property type="project" value="TreeGrafter"/>
</dbReference>
<dbReference type="PANTHER" id="PTHR16255">
    <property type="entry name" value="REQUIRED FOR MEIOTIC NUCLEAR DIVISION PROTEIN 1 HOMOLOG"/>
    <property type="match status" value="1"/>
</dbReference>
<evidence type="ECO:0000313" key="4">
    <source>
        <dbReference type="EMBL" id="POY73202.1"/>
    </source>
</evidence>
<reference evidence="4 5" key="1">
    <citation type="journal article" date="2018" name="Front. Microbiol.">
        <title>Prospects for Fungal Bioremediation of Acidic Radioactive Waste Sites: Characterization and Genome Sequence of Rhodotorula taiwanensis MD1149.</title>
        <authorList>
            <person name="Tkavc R."/>
            <person name="Matrosova V.Y."/>
            <person name="Grichenko O.E."/>
            <person name="Gostincar C."/>
            <person name="Volpe R.P."/>
            <person name="Klimenkova P."/>
            <person name="Gaidamakova E.K."/>
            <person name="Zhou C.E."/>
            <person name="Stewart B.J."/>
            <person name="Lyman M.G."/>
            <person name="Malfatti S.A."/>
            <person name="Rubinfeld B."/>
            <person name="Courtot M."/>
            <person name="Singh J."/>
            <person name="Dalgard C.L."/>
            <person name="Hamilton T."/>
            <person name="Frey K.G."/>
            <person name="Gunde-Cimerman N."/>
            <person name="Dugan L."/>
            <person name="Daly M.J."/>
        </authorList>
    </citation>
    <scope>NUCLEOTIDE SEQUENCE [LARGE SCALE GENOMIC DNA]</scope>
    <source>
        <strain evidence="4 5">MD1149</strain>
    </source>
</reference>
<evidence type="ECO:0000313" key="5">
    <source>
        <dbReference type="Proteomes" id="UP000237144"/>
    </source>
</evidence>
<dbReference type="PANTHER" id="PTHR16255:SF1">
    <property type="entry name" value="REQUIRED FOR MEIOTIC NUCLEAR DIVISION PROTEIN 1 HOMOLOG"/>
    <property type="match status" value="1"/>
</dbReference>
<dbReference type="AlphaFoldDB" id="A0A2S5B8V2"/>
<sequence>MLRSTSVRQWARLAASTSGPGSPARLFAPALARPSSSSLPSHQQSPFAHSNITAPHSVPGLPDRSTSVSQRPQKHKAKKAKGSKYASPLPTSDAASASAGLLPVGLRNPTPRRRPADGKVIALTTAESYDTAQLLQRLQAMGLLEDAVNLVGEAVLLPRWSPAAATFFDADTAAAGNPNAATLQEQGEVYVFESGTVVLWGLSMDAAEVFLRKVIRGGLGTSNGFVEQGRYAEPETEVLEYWIGQDGPTHMSGDSIHLSSPISEALPALSETTPTAPSKSLLERLAFSAGMARVTKLGVYEEQFDAFAEGVAGIPKLLESGSESPVKKTDIIKRVGTLHSFRQKLNLEDENLLDEPEFLWEDADLHGHYTAVCKALEFENRLTTLNDRVDYAFSLQTTLMELLNAKTSHRLEWIIIILIAFEISLVLIREGLPFLNSHEKPEPKEAAVQA</sequence>
<gene>
    <name evidence="4" type="ORF">BMF94_3535</name>
</gene>
<proteinExistence type="inferred from homology"/>
<feature type="domain" description="DUF155" evidence="3">
    <location>
        <begin position="189"/>
        <end position="386"/>
    </location>
</feature>
<evidence type="ECO:0000256" key="1">
    <source>
        <dbReference type="ARBA" id="ARBA00008306"/>
    </source>
</evidence>
<evidence type="ECO:0000256" key="2">
    <source>
        <dbReference type="SAM" id="MobiDB-lite"/>
    </source>
</evidence>
<dbReference type="InterPro" id="IPR003734">
    <property type="entry name" value="DUF155"/>
</dbReference>
<comment type="similarity">
    <text evidence="1">Belongs to the RMD1/sif2 family.</text>
</comment>
<organism evidence="4 5">
    <name type="scientific">Rhodotorula taiwanensis</name>
    <dbReference type="NCBI Taxonomy" id="741276"/>
    <lineage>
        <taxon>Eukaryota</taxon>
        <taxon>Fungi</taxon>
        <taxon>Dikarya</taxon>
        <taxon>Basidiomycota</taxon>
        <taxon>Pucciniomycotina</taxon>
        <taxon>Microbotryomycetes</taxon>
        <taxon>Sporidiobolales</taxon>
        <taxon>Sporidiobolaceae</taxon>
        <taxon>Rhodotorula</taxon>
    </lineage>
</organism>
<dbReference type="Pfam" id="PF02582">
    <property type="entry name" value="DUF155"/>
    <property type="match status" value="1"/>
</dbReference>
<dbReference type="GO" id="GO:0005739">
    <property type="term" value="C:mitochondrion"/>
    <property type="evidence" value="ECO:0007669"/>
    <property type="project" value="UniProtKB-ARBA"/>
</dbReference>
<comment type="caution">
    <text evidence="4">The sequence shown here is derived from an EMBL/GenBank/DDBJ whole genome shotgun (WGS) entry which is preliminary data.</text>
</comment>
<dbReference type="InterPro" id="IPR051624">
    <property type="entry name" value="RMD1/Sad1-interacting"/>
</dbReference>
<evidence type="ECO:0000259" key="3">
    <source>
        <dbReference type="Pfam" id="PF02582"/>
    </source>
</evidence>
<feature type="compositionally biased region" description="Low complexity" evidence="2">
    <location>
        <begin position="23"/>
        <end position="41"/>
    </location>
</feature>
<protein>
    <recommendedName>
        <fullName evidence="3">DUF155 domain-containing protein</fullName>
    </recommendedName>
</protein>
<dbReference type="EMBL" id="PJQD01000038">
    <property type="protein sequence ID" value="POY73202.1"/>
    <property type="molecule type" value="Genomic_DNA"/>
</dbReference>
<dbReference type="Proteomes" id="UP000237144">
    <property type="component" value="Unassembled WGS sequence"/>
</dbReference>
<feature type="compositionally biased region" description="Polar residues" evidence="2">
    <location>
        <begin position="42"/>
        <end position="54"/>
    </location>
</feature>
<dbReference type="STRING" id="741276.A0A2S5B8V2"/>
<keyword evidence="5" id="KW-1185">Reference proteome</keyword>
<accession>A0A2S5B8V2</accession>
<feature type="compositionally biased region" description="Basic residues" evidence="2">
    <location>
        <begin position="72"/>
        <end position="82"/>
    </location>
</feature>
<dbReference type="OrthoDB" id="242766at2759"/>